<dbReference type="AlphaFoldDB" id="A0A934S0Q1"/>
<dbReference type="Proteomes" id="UP000617628">
    <property type="component" value="Unassembled WGS sequence"/>
</dbReference>
<evidence type="ECO:0000313" key="2">
    <source>
        <dbReference type="Proteomes" id="UP000617628"/>
    </source>
</evidence>
<organism evidence="1 2">
    <name type="scientific">Pelagicoccus mobilis</name>
    <dbReference type="NCBI Taxonomy" id="415221"/>
    <lineage>
        <taxon>Bacteria</taxon>
        <taxon>Pseudomonadati</taxon>
        <taxon>Verrucomicrobiota</taxon>
        <taxon>Opitutia</taxon>
        <taxon>Puniceicoccales</taxon>
        <taxon>Pelagicoccaceae</taxon>
        <taxon>Pelagicoccus</taxon>
    </lineage>
</organism>
<gene>
    <name evidence="1" type="ORF">JIN87_16165</name>
</gene>
<evidence type="ECO:0000313" key="1">
    <source>
        <dbReference type="EMBL" id="MBK1878416.1"/>
    </source>
</evidence>
<protein>
    <submittedName>
        <fullName evidence="1">Uncharacterized protein</fullName>
    </submittedName>
</protein>
<name>A0A934S0Q1_9BACT</name>
<keyword evidence="2" id="KW-1185">Reference proteome</keyword>
<dbReference type="RefSeq" id="WP_200356628.1">
    <property type="nucleotide sequence ID" value="NZ_JAENIL010000030.1"/>
</dbReference>
<dbReference type="EMBL" id="JAENIL010000030">
    <property type="protein sequence ID" value="MBK1878416.1"/>
    <property type="molecule type" value="Genomic_DNA"/>
</dbReference>
<proteinExistence type="predicted"/>
<accession>A0A934S0Q1</accession>
<comment type="caution">
    <text evidence="1">The sequence shown here is derived from an EMBL/GenBank/DDBJ whole genome shotgun (WGS) entry which is preliminary data.</text>
</comment>
<reference evidence="1" key="1">
    <citation type="submission" date="2021-01" db="EMBL/GenBank/DDBJ databases">
        <title>Modified the classification status of verrucomicrobia.</title>
        <authorList>
            <person name="Feng X."/>
        </authorList>
    </citation>
    <scope>NUCLEOTIDE SEQUENCE</scope>
    <source>
        <strain evidence="1">KCTC 13126</strain>
    </source>
</reference>
<sequence length="161" mass="17029">MSSSDLSDSISRAIDRKCGSIVSLSILWKKAAATLLESGASEASAVSLIDGLGSARSVEALVAGVSQEGRTVDEFLSGLSSSVDESIYSIDAWLEAFERVLARLVEENRRASPTSILGYVQCTAEFASQTAVHERLPDLIQSMLDEYGFEGEEGCVSGGAE</sequence>